<keyword evidence="3" id="KW-0560">Oxidoreductase</keyword>
<dbReference type="EMBL" id="QENQ01000001">
    <property type="protein sequence ID" value="PVX28534.1"/>
    <property type="molecule type" value="Genomic_DNA"/>
</dbReference>
<evidence type="ECO:0000256" key="5">
    <source>
        <dbReference type="ARBA" id="ARBA00023284"/>
    </source>
</evidence>
<feature type="chain" id="PRO_5015612666" evidence="6">
    <location>
        <begin position="23"/>
        <end position="253"/>
    </location>
</feature>
<evidence type="ECO:0000313" key="8">
    <source>
        <dbReference type="EMBL" id="PVX28534.1"/>
    </source>
</evidence>
<dbReference type="PROSITE" id="PS51257">
    <property type="entry name" value="PROKAR_LIPOPROTEIN"/>
    <property type="match status" value="1"/>
</dbReference>
<evidence type="ECO:0000256" key="2">
    <source>
        <dbReference type="ARBA" id="ARBA00022729"/>
    </source>
</evidence>
<keyword evidence="2 6" id="KW-0732">Signal</keyword>
<evidence type="ECO:0000256" key="3">
    <source>
        <dbReference type="ARBA" id="ARBA00023002"/>
    </source>
</evidence>
<dbReference type="InterPro" id="IPR012336">
    <property type="entry name" value="Thioredoxin-like_fold"/>
</dbReference>
<keyword evidence="8" id="KW-0413">Isomerase</keyword>
<dbReference type="OrthoDB" id="8478320at2"/>
<comment type="similarity">
    <text evidence="1">Belongs to the thioredoxin family. DsbA subfamily.</text>
</comment>
<accession>A0A2U0SB38</accession>
<keyword evidence="5" id="KW-0676">Redox-active center</keyword>
<dbReference type="Proteomes" id="UP000245890">
    <property type="component" value="Unassembled WGS sequence"/>
</dbReference>
<reference evidence="8 9" key="1">
    <citation type="submission" date="2018-05" db="EMBL/GenBank/DDBJ databases">
        <title>Description of Sphingomonas pokkalii sp nov, isolated from the rhizosphere of saline tolerant pokkali rice and its draft genome analysis.</title>
        <authorList>
            <person name="Menon R."/>
            <person name="Kumari S."/>
            <person name="Rameshkumar N."/>
        </authorList>
    </citation>
    <scope>NUCLEOTIDE SEQUENCE [LARGE SCALE GENOMIC DNA]</scope>
    <source>
        <strain evidence="8 9">L3B27</strain>
    </source>
</reference>
<evidence type="ECO:0000313" key="9">
    <source>
        <dbReference type="Proteomes" id="UP000245890"/>
    </source>
</evidence>
<feature type="signal peptide" evidence="6">
    <location>
        <begin position="1"/>
        <end position="22"/>
    </location>
</feature>
<evidence type="ECO:0000256" key="1">
    <source>
        <dbReference type="ARBA" id="ARBA00005791"/>
    </source>
</evidence>
<keyword evidence="4" id="KW-1015">Disulfide bond</keyword>
<feature type="domain" description="Thioredoxin-like fold" evidence="7">
    <location>
        <begin position="58"/>
        <end position="248"/>
    </location>
</feature>
<evidence type="ECO:0000256" key="4">
    <source>
        <dbReference type="ARBA" id="ARBA00023157"/>
    </source>
</evidence>
<organism evidence="8 9">
    <name type="scientific">Sphingomonas pokkalii</name>
    <dbReference type="NCBI Taxonomy" id="2175090"/>
    <lineage>
        <taxon>Bacteria</taxon>
        <taxon>Pseudomonadati</taxon>
        <taxon>Pseudomonadota</taxon>
        <taxon>Alphaproteobacteria</taxon>
        <taxon>Sphingomonadales</taxon>
        <taxon>Sphingomonadaceae</taxon>
        <taxon>Sphingomonas</taxon>
    </lineage>
</organism>
<name>A0A2U0SB38_9SPHN</name>
<proteinExistence type="inferred from homology"/>
<dbReference type="RefSeq" id="WP_116467982.1">
    <property type="nucleotide sequence ID" value="NZ_QENQ01000001.1"/>
</dbReference>
<dbReference type="Gene3D" id="1.10.40.110">
    <property type="match status" value="1"/>
</dbReference>
<dbReference type="GO" id="GO:0016491">
    <property type="term" value="F:oxidoreductase activity"/>
    <property type="evidence" value="ECO:0007669"/>
    <property type="project" value="UniProtKB-KW"/>
</dbReference>
<sequence>MRFALALLPLVALAGCNGSNNAAGGNSSAPVQAAAPVAGVPAPAGKQWTDVVEKTADNGFRQGNPNAPIKLVEYGSRMCPFCAQFGTTGVEPLREKYIKTGKVSYEYRDFLIHGAPDLALALLNQCVPTDAFFPMLDQIYAGQEGFEQKIMSLQQTSPQVLDQIQQMPPPQAAAGFAQALGMVDFMKQHGLPEAQAKACLADQKKIEEIAKVNADGANVHGVNSTPSFFINGSKADVNTWSDLEPLLQKAGAR</sequence>
<dbReference type="SUPFAM" id="SSF52833">
    <property type="entry name" value="Thioredoxin-like"/>
    <property type="match status" value="1"/>
</dbReference>
<evidence type="ECO:0000256" key="6">
    <source>
        <dbReference type="SAM" id="SignalP"/>
    </source>
</evidence>
<dbReference type="PANTHER" id="PTHR13887">
    <property type="entry name" value="GLUTATHIONE S-TRANSFERASE KAPPA"/>
    <property type="match status" value="1"/>
</dbReference>
<evidence type="ECO:0000259" key="7">
    <source>
        <dbReference type="Pfam" id="PF13462"/>
    </source>
</evidence>
<protein>
    <submittedName>
        <fullName evidence="8">Protein-disulfide isomerase</fullName>
    </submittedName>
</protein>
<gene>
    <name evidence="8" type="ORF">DD559_03585</name>
</gene>
<keyword evidence="9" id="KW-1185">Reference proteome</keyword>
<dbReference type="Pfam" id="PF13462">
    <property type="entry name" value="Thioredoxin_4"/>
    <property type="match status" value="1"/>
</dbReference>
<dbReference type="Gene3D" id="3.40.30.10">
    <property type="entry name" value="Glutaredoxin"/>
    <property type="match status" value="1"/>
</dbReference>
<dbReference type="AlphaFoldDB" id="A0A2U0SB38"/>
<dbReference type="PANTHER" id="PTHR13887:SF14">
    <property type="entry name" value="DISULFIDE BOND FORMATION PROTEIN D"/>
    <property type="match status" value="1"/>
</dbReference>
<dbReference type="InterPro" id="IPR036249">
    <property type="entry name" value="Thioredoxin-like_sf"/>
</dbReference>
<dbReference type="GO" id="GO:0016853">
    <property type="term" value="F:isomerase activity"/>
    <property type="evidence" value="ECO:0007669"/>
    <property type="project" value="UniProtKB-KW"/>
</dbReference>
<comment type="caution">
    <text evidence="8">The sequence shown here is derived from an EMBL/GenBank/DDBJ whole genome shotgun (WGS) entry which is preliminary data.</text>
</comment>
<dbReference type="CDD" id="cd02972">
    <property type="entry name" value="DsbA_family"/>
    <property type="match status" value="2"/>
</dbReference>